<keyword evidence="12" id="KW-1185">Reference proteome</keyword>
<evidence type="ECO:0000256" key="4">
    <source>
        <dbReference type="ARBA" id="ARBA00022833"/>
    </source>
</evidence>
<sequence length="129" mass="14320">MERRESRQPWRSYSCGFISWPPRSYPCGFCRREFRSAQALGGHMNVHRRDRARLLIRNASPPPPAPPAPPVPLLLPNLNDYPPPPDQQLSFEESGVGVLMISTATPTTARAPEDDGLDLELRLGVSSSS</sequence>
<dbReference type="PANTHER" id="PTHR45801:SF95">
    <property type="entry name" value="OS02G0100900 PROTEIN"/>
    <property type="match status" value="1"/>
</dbReference>
<comment type="subcellular location">
    <subcellularLocation>
        <location evidence="1">Nucleus</location>
    </subcellularLocation>
</comment>
<dbReference type="GO" id="GO:0008270">
    <property type="term" value="F:zinc ion binding"/>
    <property type="evidence" value="ECO:0007669"/>
    <property type="project" value="UniProtKB-KW"/>
</dbReference>
<dbReference type="PROSITE" id="PS50157">
    <property type="entry name" value="ZINC_FINGER_C2H2_2"/>
    <property type="match status" value="1"/>
</dbReference>
<feature type="non-terminal residue" evidence="11">
    <location>
        <position position="1"/>
    </location>
</feature>
<evidence type="ECO:0000256" key="2">
    <source>
        <dbReference type="ARBA" id="ARBA00022723"/>
    </source>
</evidence>
<dbReference type="AlphaFoldDB" id="A0A5J9VDG8"/>
<organism evidence="11 12">
    <name type="scientific">Eragrostis curvula</name>
    <name type="common">weeping love grass</name>
    <dbReference type="NCBI Taxonomy" id="38414"/>
    <lineage>
        <taxon>Eukaryota</taxon>
        <taxon>Viridiplantae</taxon>
        <taxon>Streptophyta</taxon>
        <taxon>Embryophyta</taxon>
        <taxon>Tracheophyta</taxon>
        <taxon>Spermatophyta</taxon>
        <taxon>Magnoliopsida</taxon>
        <taxon>Liliopsida</taxon>
        <taxon>Poales</taxon>
        <taxon>Poaceae</taxon>
        <taxon>PACMAD clade</taxon>
        <taxon>Chloridoideae</taxon>
        <taxon>Eragrostideae</taxon>
        <taxon>Eragrostidinae</taxon>
        <taxon>Eragrostis</taxon>
    </lineage>
</organism>
<keyword evidence="6" id="KW-0804">Transcription</keyword>
<dbReference type="InterPro" id="IPR052426">
    <property type="entry name" value="Plant_dev_regulator"/>
</dbReference>
<dbReference type="InterPro" id="IPR036236">
    <property type="entry name" value="Znf_C2H2_sf"/>
</dbReference>
<comment type="caution">
    <text evidence="11">The sequence shown here is derived from an EMBL/GenBank/DDBJ whole genome shotgun (WGS) entry which is preliminary data.</text>
</comment>
<evidence type="ECO:0000256" key="6">
    <source>
        <dbReference type="ARBA" id="ARBA00023163"/>
    </source>
</evidence>
<gene>
    <name evidence="11" type="ORF">EJB05_25571</name>
</gene>
<evidence type="ECO:0000256" key="1">
    <source>
        <dbReference type="ARBA" id="ARBA00004123"/>
    </source>
</evidence>
<evidence type="ECO:0000256" key="8">
    <source>
        <dbReference type="PROSITE-ProRule" id="PRU00042"/>
    </source>
</evidence>
<dbReference type="InterPro" id="IPR013087">
    <property type="entry name" value="Znf_C2H2_type"/>
</dbReference>
<dbReference type="OrthoDB" id="1708403at2759"/>
<dbReference type="SUPFAM" id="SSF57667">
    <property type="entry name" value="beta-beta-alpha zinc fingers"/>
    <property type="match status" value="1"/>
</dbReference>
<feature type="region of interest" description="Disordered" evidence="9">
    <location>
        <begin position="57"/>
        <end position="87"/>
    </location>
</feature>
<evidence type="ECO:0000313" key="12">
    <source>
        <dbReference type="Proteomes" id="UP000324897"/>
    </source>
</evidence>
<evidence type="ECO:0000256" key="5">
    <source>
        <dbReference type="ARBA" id="ARBA00023015"/>
    </source>
</evidence>
<keyword evidence="5" id="KW-0805">Transcription regulation</keyword>
<keyword evidence="7" id="KW-0539">Nucleus</keyword>
<keyword evidence="2" id="KW-0479">Metal-binding</keyword>
<reference evidence="11 12" key="1">
    <citation type="journal article" date="2019" name="Sci. Rep.">
        <title>A high-quality genome of Eragrostis curvula grass provides insights into Poaceae evolution and supports new strategies to enhance forage quality.</title>
        <authorList>
            <person name="Carballo J."/>
            <person name="Santos B.A.C.M."/>
            <person name="Zappacosta D."/>
            <person name="Garbus I."/>
            <person name="Selva J.P."/>
            <person name="Gallo C.A."/>
            <person name="Diaz A."/>
            <person name="Albertini E."/>
            <person name="Caccamo M."/>
            <person name="Echenique V."/>
        </authorList>
    </citation>
    <scope>NUCLEOTIDE SEQUENCE [LARGE SCALE GENOMIC DNA]</scope>
    <source>
        <strain evidence="12">cv. Victoria</strain>
        <tissue evidence="11">Leaf</tissue>
    </source>
</reference>
<dbReference type="GO" id="GO:0005634">
    <property type="term" value="C:nucleus"/>
    <property type="evidence" value="ECO:0007669"/>
    <property type="project" value="UniProtKB-SubCell"/>
</dbReference>
<feature type="domain" description="C2H2-type" evidence="10">
    <location>
        <begin position="25"/>
        <end position="52"/>
    </location>
</feature>
<evidence type="ECO:0000259" key="10">
    <source>
        <dbReference type="PROSITE" id="PS50157"/>
    </source>
</evidence>
<feature type="compositionally biased region" description="Pro residues" evidence="9">
    <location>
        <begin position="60"/>
        <end position="73"/>
    </location>
</feature>
<evidence type="ECO:0000313" key="11">
    <source>
        <dbReference type="EMBL" id="TVU33738.1"/>
    </source>
</evidence>
<evidence type="ECO:0000256" key="3">
    <source>
        <dbReference type="ARBA" id="ARBA00022771"/>
    </source>
</evidence>
<protein>
    <recommendedName>
        <fullName evidence="10">C2H2-type domain-containing protein</fullName>
    </recommendedName>
</protein>
<evidence type="ECO:0000256" key="9">
    <source>
        <dbReference type="SAM" id="MobiDB-lite"/>
    </source>
</evidence>
<accession>A0A5J9VDG8</accession>
<dbReference type="Proteomes" id="UP000324897">
    <property type="component" value="Chromosome 1"/>
</dbReference>
<dbReference type="EMBL" id="RWGY01000011">
    <property type="protein sequence ID" value="TVU33738.1"/>
    <property type="molecule type" value="Genomic_DNA"/>
</dbReference>
<proteinExistence type="predicted"/>
<dbReference type="PANTHER" id="PTHR45801">
    <property type="entry name" value="OS07G0101800 PROTEIN"/>
    <property type="match status" value="1"/>
</dbReference>
<name>A0A5J9VDG8_9POAL</name>
<keyword evidence="3 8" id="KW-0863">Zinc-finger</keyword>
<dbReference type="PROSITE" id="PS00028">
    <property type="entry name" value="ZINC_FINGER_C2H2_1"/>
    <property type="match status" value="1"/>
</dbReference>
<keyword evidence="4" id="KW-0862">Zinc</keyword>
<evidence type="ECO:0000256" key="7">
    <source>
        <dbReference type="ARBA" id="ARBA00023242"/>
    </source>
</evidence>
<dbReference type="Gramene" id="TVU33738">
    <property type="protein sequence ID" value="TVU33738"/>
    <property type="gene ID" value="EJB05_25571"/>
</dbReference>